<evidence type="ECO:0000313" key="2">
    <source>
        <dbReference type="Proteomes" id="UP000184330"/>
    </source>
</evidence>
<sequence length="291" mass="31979">MAQPNGAQPNPLTNPNVENLWQSFLEYCYNLNQTRAAEDAEDIGVRQRELDVFLKLNTPESLAAYQGAVAFDAKWARIHAERTEFDAALIRQIFDSAIRLNVHLLNHPDDVPTNRNASAGAPSSLNGLNTLNLVGSPNTPSLARQSSVKFEPKIKSEIKSEPDVKMHNEHTSIIDPNRPTQLIMAQLTIQDIVVAFPKNSNSFYVMRCPVLGCGRAFQSAHGMFGHLSQSDTAHLDLFGTDVSQKKVWKAVEIAGIVVVDADPDTVEAHNAKAVEVLMAPHTRHGNNKGTD</sequence>
<protein>
    <submittedName>
        <fullName evidence="1">Uncharacterized protein</fullName>
    </submittedName>
</protein>
<organism evidence="1 2">
    <name type="scientific">Phialocephala subalpina</name>
    <dbReference type="NCBI Taxonomy" id="576137"/>
    <lineage>
        <taxon>Eukaryota</taxon>
        <taxon>Fungi</taxon>
        <taxon>Dikarya</taxon>
        <taxon>Ascomycota</taxon>
        <taxon>Pezizomycotina</taxon>
        <taxon>Leotiomycetes</taxon>
        <taxon>Helotiales</taxon>
        <taxon>Mollisiaceae</taxon>
        <taxon>Phialocephala</taxon>
        <taxon>Phialocephala fortinii species complex</taxon>
    </lineage>
</organism>
<keyword evidence="2" id="KW-1185">Reference proteome</keyword>
<name>A0A1L7WWT9_9HELO</name>
<dbReference type="EMBL" id="FJOG01000009">
    <property type="protein sequence ID" value="CZR57229.1"/>
    <property type="molecule type" value="Genomic_DNA"/>
</dbReference>
<dbReference type="AlphaFoldDB" id="A0A1L7WWT9"/>
<proteinExistence type="predicted"/>
<reference evidence="1 2" key="1">
    <citation type="submission" date="2016-03" db="EMBL/GenBank/DDBJ databases">
        <authorList>
            <person name="Ploux O."/>
        </authorList>
    </citation>
    <scope>NUCLEOTIDE SEQUENCE [LARGE SCALE GENOMIC DNA]</scope>
    <source>
        <strain evidence="1 2">UAMH 11012</strain>
    </source>
</reference>
<dbReference type="Proteomes" id="UP000184330">
    <property type="component" value="Unassembled WGS sequence"/>
</dbReference>
<gene>
    <name evidence="1" type="ORF">PAC_07119</name>
</gene>
<evidence type="ECO:0000313" key="1">
    <source>
        <dbReference type="EMBL" id="CZR57229.1"/>
    </source>
</evidence>
<dbReference type="OrthoDB" id="3551177at2759"/>
<accession>A0A1L7WWT9</accession>